<protein>
    <submittedName>
        <fullName evidence="2">Uncharacterized protein</fullName>
    </submittedName>
</protein>
<feature type="region of interest" description="Disordered" evidence="1">
    <location>
        <begin position="19"/>
        <end position="54"/>
    </location>
</feature>
<reference evidence="2" key="1">
    <citation type="submission" date="2020-08" db="EMBL/GenBank/DDBJ databases">
        <title>Sequencing the genomes of 1000 actinobacteria strains.</title>
        <authorList>
            <person name="Klenk H.-P."/>
        </authorList>
    </citation>
    <scope>NUCLEOTIDE SEQUENCE</scope>
    <source>
        <strain evidence="2">DSM 10695</strain>
    </source>
</reference>
<comment type="caution">
    <text evidence="2">The sequence shown here is derived from an EMBL/GenBank/DDBJ whole genome shotgun (WGS) entry which is preliminary data.</text>
</comment>
<feature type="compositionally biased region" description="Polar residues" evidence="1">
    <location>
        <begin position="21"/>
        <end position="50"/>
    </location>
</feature>
<accession>A0A923E422</accession>
<evidence type="ECO:0000256" key="1">
    <source>
        <dbReference type="SAM" id="MobiDB-lite"/>
    </source>
</evidence>
<dbReference type="Proteomes" id="UP000617426">
    <property type="component" value="Unassembled WGS sequence"/>
</dbReference>
<keyword evidence="3" id="KW-1185">Reference proteome</keyword>
<dbReference type="RefSeq" id="WP_184452306.1">
    <property type="nucleotide sequence ID" value="NZ_JACHMK010000001.1"/>
</dbReference>
<name>A0A923E422_9ACTO</name>
<gene>
    <name evidence="2" type="ORF">HD592_000947</name>
</gene>
<dbReference type="AlphaFoldDB" id="A0A923E422"/>
<evidence type="ECO:0000313" key="3">
    <source>
        <dbReference type="Proteomes" id="UP000617426"/>
    </source>
</evidence>
<proteinExistence type="predicted"/>
<organism evidence="2 3">
    <name type="scientific">Schaalia hyovaginalis</name>
    <dbReference type="NCBI Taxonomy" id="29316"/>
    <lineage>
        <taxon>Bacteria</taxon>
        <taxon>Bacillati</taxon>
        <taxon>Actinomycetota</taxon>
        <taxon>Actinomycetes</taxon>
        <taxon>Actinomycetales</taxon>
        <taxon>Actinomycetaceae</taxon>
        <taxon>Schaalia</taxon>
    </lineage>
</organism>
<sequence>MTTIPLRPLAIAPVVLERPSSPHSRVNSGHATMNHSTVQRAGVASSTRNDSGVGRVIDGPWIQVRY</sequence>
<evidence type="ECO:0000313" key="2">
    <source>
        <dbReference type="EMBL" id="MBB6334382.1"/>
    </source>
</evidence>
<dbReference type="EMBL" id="JACHMK010000001">
    <property type="protein sequence ID" value="MBB6334382.1"/>
    <property type="molecule type" value="Genomic_DNA"/>
</dbReference>